<name>A0AAW0B5X3_9AGAR</name>
<dbReference type="InterPro" id="IPR012132">
    <property type="entry name" value="GMC_OxRdtase"/>
</dbReference>
<dbReference type="Proteomes" id="UP001362999">
    <property type="component" value="Unassembled WGS sequence"/>
</dbReference>
<dbReference type="GO" id="GO:0050660">
    <property type="term" value="F:flavin adenine dinucleotide binding"/>
    <property type="evidence" value="ECO:0007669"/>
    <property type="project" value="InterPro"/>
</dbReference>
<protein>
    <submittedName>
        <fullName evidence="4">GMC oxidoreductase-domain-containing protein</fullName>
    </submittedName>
</protein>
<proteinExistence type="inferred from homology"/>
<sequence>MLQTKPARKHAIPRWFFSSDFRLQKVRNSDFGAKKSGIGDKAQLSKFGIPTVVNLPGVGANLQDNDELSAFWEFTSNFTDPQSFGSVIATSANSTSIEPDLWTYFVPVELSGFFHGMSIVAANTPNVFTLITLRAGSKSQGYVRLTGAHPQDLLDINKLRFQGPGGRDDIVVLREALKRWRRVINEDEEIAKYVEREVAPGANVTSDADLEEYILNNVFAHHACCTAAIGADNDPRAVLDGDFNVRGVNNLRVVDASSFPESPGYFPQSPIYMISEKAAEVIIRDAKAARY</sequence>
<reference evidence="4 5" key="1">
    <citation type="journal article" date="2024" name="J Genomics">
        <title>Draft genome sequencing and assembly of Favolaschia claudopus CIRM-BRFM 2984 isolated from oak limbs.</title>
        <authorList>
            <person name="Navarro D."/>
            <person name="Drula E."/>
            <person name="Chaduli D."/>
            <person name="Cazenave R."/>
            <person name="Ahrendt S."/>
            <person name="Wang J."/>
            <person name="Lipzen A."/>
            <person name="Daum C."/>
            <person name="Barry K."/>
            <person name="Grigoriev I.V."/>
            <person name="Favel A."/>
            <person name="Rosso M.N."/>
            <person name="Martin F."/>
        </authorList>
    </citation>
    <scope>NUCLEOTIDE SEQUENCE [LARGE SCALE GENOMIC DNA]</scope>
    <source>
        <strain evidence="4 5">CIRM-BRFM 2984</strain>
    </source>
</reference>
<dbReference type="SUPFAM" id="SSF54373">
    <property type="entry name" value="FAD-linked reductases, C-terminal domain"/>
    <property type="match status" value="1"/>
</dbReference>
<dbReference type="SUPFAM" id="SSF51905">
    <property type="entry name" value="FAD/NAD(P)-binding domain"/>
    <property type="match status" value="1"/>
</dbReference>
<evidence type="ECO:0000259" key="3">
    <source>
        <dbReference type="Pfam" id="PF05199"/>
    </source>
</evidence>
<accession>A0AAW0B5X3</accession>
<dbReference type="PANTHER" id="PTHR11552">
    <property type="entry name" value="GLUCOSE-METHANOL-CHOLINE GMC OXIDOREDUCTASE"/>
    <property type="match status" value="1"/>
</dbReference>
<organism evidence="4 5">
    <name type="scientific">Favolaschia claudopus</name>
    <dbReference type="NCBI Taxonomy" id="2862362"/>
    <lineage>
        <taxon>Eukaryota</taxon>
        <taxon>Fungi</taxon>
        <taxon>Dikarya</taxon>
        <taxon>Basidiomycota</taxon>
        <taxon>Agaricomycotina</taxon>
        <taxon>Agaricomycetes</taxon>
        <taxon>Agaricomycetidae</taxon>
        <taxon>Agaricales</taxon>
        <taxon>Marasmiineae</taxon>
        <taxon>Mycenaceae</taxon>
        <taxon>Favolaschia</taxon>
    </lineage>
</organism>
<comment type="caution">
    <text evidence="4">The sequence shown here is derived from an EMBL/GenBank/DDBJ whole genome shotgun (WGS) entry which is preliminary data.</text>
</comment>
<comment type="similarity">
    <text evidence="2">Belongs to the GMC oxidoreductase family.</text>
</comment>
<dbReference type="AlphaFoldDB" id="A0AAW0B5X3"/>
<comment type="cofactor">
    <cofactor evidence="1">
        <name>FAD</name>
        <dbReference type="ChEBI" id="CHEBI:57692"/>
    </cofactor>
</comment>
<keyword evidence="5" id="KW-1185">Reference proteome</keyword>
<gene>
    <name evidence="4" type="ORF">R3P38DRAFT_3272896</name>
</gene>
<dbReference type="PANTHER" id="PTHR11552:SF147">
    <property type="entry name" value="CHOLINE DEHYDROGENASE, MITOCHONDRIAL"/>
    <property type="match status" value="1"/>
</dbReference>
<evidence type="ECO:0000256" key="2">
    <source>
        <dbReference type="ARBA" id="ARBA00010790"/>
    </source>
</evidence>
<dbReference type="EMBL" id="JAWWNJ010000042">
    <property type="protein sequence ID" value="KAK7020052.1"/>
    <property type="molecule type" value="Genomic_DNA"/>
</dbReference>
<feature type="domain" description="Glucose-methanol-choline oxidoreductase C-terminal" evidence="3">
    <location>
        <begin position="138"/>
        <end position="274"/>
    </location>
</feature>
<dbReference type="Pfam" id="PF05199">
    <property type="entry name" value="GMC_oxred_C"/>
    <property type="match status" value="1"/>
</dbReference>
<dbReference type="InterPro" id="IPR036188">
    <property type="entry name" value="FAD/NAD-bd_sf"/>
</dbReference>
<dbReference type="GO" id="GO:0016614">
    <property type="term" value="F:oxidoreductase activity, acting on CH-OH group of donors"/>
    <property type="evidence" value="ECO:0007669"/>
    <property type="project" value="InterPro"/>
</dbReference>
<dbReference type="InterPro" id="IPR007867">
    <property type="entry name" value="GMC_OxRtase_C"/>
</dbReference>
<evidence type="ECO:0000313" key="5">
    <source>
        <dbReference type="Proteomes" id="UP001362999"/>
    </source>
</evidence>
<dbReference type="Gene3D" id="3.50.50.60">
    <property type="entry name" value="FAD/NAD(P)-binding domain"/>
    <property type="match status" value="2"/>
</dbReference>
<evidence type="ECO:0000313" key="4">
    <source>
        <dbReference type="EMBL" id="KAK7020052.1"/>
    </source>
</evidence>
<evidence type="ECO:0000256" key="1">
    <source>
        <dbReference type="ARBA" id="ARBA00001974"/>
    </source>
</evidence>